<comment type="caution">
    <text evidence="1">The sequence shown here is derived from an EMBL/GenBank/DDBJ whole genome shotgun (WGS) entry which is preliminary data.</text>
</comment>
<gene>
    <name evidence="1" type="ORF">S01H1_72582</name>
</gene>
<evidence type="ECO:0000313" key="1">
    <source>
        <dbReference type="EMBL" id="GAG36342.1"/>
    </source>
</evidence>
<organism evidence="1">
    <name type="scientific">marine sediment metagenome</name>
    <dbReference type="NCBI Taxonomy" id="412755"/>
    <lineage>
        <taxon>unclassified sequences</taxon>
        <taxon>metagenomes</taxon>
        <taxon>ecological metagenomes</taxon>
    </lineage>
</organism>
<name>X0XLX9_9ZZZZ</name>
<proteinExistence type="predicted"/>
<dbReference type="AlphaFoldDB" id="X0XLX9"/>
<accession>X0XLX9</accession>
<reference evidence="1" key="1">
    <citation type="journal article" date="2014" name="Front. Microbiol.">
        <title>High frequency of phylogenetically diverse reductive dehalogenase-homologous genes in deep subseafloor sedimentary metagenomes.</title>
        <authorList>
            <person name="Kawai M."/>
            <person name="Futagami T."/>
            <person name="Toyoda A."/>
            <person name="Takaki Y."/>
            <person name="Nishi S."/>
            <person name="Hori S."/>
            <person name="Arai W."/>
            <person name="Tsubouchi T."/>
            <person name="Morono Y."/>
            <person name="Uchiyama I."/>
            <person name="Ito T."/>
            <person name="Fujiyama A."/>
            <person name="Inagaki F."/>
            <person name="Takami H."/>
        </authorList>
    </citation>
    <scope>NUCLEOTIDE SEQUENCE</scope>
    <source>
        <strain evidence="1">Expedition CK06-06</strain>
    </source>
</reference>
<dbReference type="EMBL" id="BARS01048424">
    <property type="protein sequence ID" value="GAG36342.1"/>
    <property type="molecule type" value="Genomic_DNA"/>
</dbReference>
<protein>
    <submittedName>
        <fullName evidence="1">Uncharacterized protein</fullName>
    </submittedName>
</protein>
<sequence length="66" mass="7869">MSNENWVGPWYSRQAQLVKGGTVITGEIFEYRRHVLTDGVFKTERIGIEKWWELGYRYKHLPKEAI</sequence>